<evidence type="ECO:0000256" key="2">
    <source>
        <dbReference type="ARBA" id="ARBA00022692"/>
    </source>
</evidence>
<dbReference type="Proteomes" id="UP000027981">
    <property type="component" value="Chromosome"/>
</dbReference>
<dbReference type="HOGENOM" id="CLU_015134_0_2_2"/>
<evidence type="ECO:0000313" key="6">
    <source>
        <dbReference type="EMBL" id="AIF68909.1"/>
    </source>
</evidence>
<keyword evidence="4 5" id="KW-0472">Membrane</keyword>
<feature type="transmembrane region" description="Helical" evidence="5">
    <location>
        <begin position="129"/>
        <end position="154"/>
    </location>
</feature>
<keyword evidence="3 5" id="KW-1133">Transmembrane helix</keyword>
<name>A0A075LRF4_9EURY</name>
<keyword evidence="2 5" id="KW-0812">Transmembrane</keyword>
<reference evidence="6 7" key="2">
    <citation type="journal article" date="2015" name="Genome Announc.">
        <title>Complete Genome Sequence of Hyperthermophilic Piezophilic Archaeon Palaeococcus pacificus DY20341T, Isolated from Deep-Sea Hydrothermal Sediments.</title>
        <authorList>
            <person name="Zeng X."/>
            <person name="Jebbar M."/>
            <person name="Shao Z."/>
        </authorList>
    </citation>
    <scope>NUCLEOTIDE SEQUENCE [LARGE SCALE GENOMIC DNA]</scope>
    <source>
        <strain evidence="6 7">DY20341</strain>
    </source>
</reference>
<dbReference type="STRING" id="1343739.PAP_02395"/>
<dbReference type="OrthoDB" id="15253at2157"/>
<dbReference type="GeneID" id="24841609"/>
<evidence type="ECO:0000256" key="4">
    <source>
        <dbReference type="ARBA" id="ARBA00023136"/>
    </source>
</evidence>
<gene>
    <name evidence="6" type="ORF">PAP_02395</name>
</gene>
<accession>A0A075LRF4</accession>
<feature type="transmembrane region" description="Helical" evidence="5">
    <location>
        <begin position="225"/>
        <end position="250"/>
    </location>
</feature>
<sequence length="309" mass="33402">MIETALKALFILLYATFVGFMFMGIIRIVTARVHRRVGPPIYQPILDTLKLLGKKENITHGLIYDFGVIYALGATILALMFIPLGGVGILRAYGDLILITFLLEIPMLGIMFAAMSSGNPWAGLGAQRALLTLLAIQVPLGFAIVALAEFYGTFSTYQIVAAQQAMGWSITHLPLLLAAIAYDLVLQAMFGKEPFDIMIAPGEISLGPMVEFGGKHMGILQIQHAIALFAETLFFANIFLGGAVVTVFASPILNTIASLAILLVKQIAVLLIATLMATIFPRFTIDQAAKFYWKWPTILAALGAVLASL</sequence>
<dbReference type="InterPro" id="IPR001694">
    <property type="entry name" value="NADH_UbQ_OxRdtase_su1/FPO"/>
</dbReference>
<dbReference type="PANTHER" id="PTHR43359:SF1">
    <property type="entry name" value="FORMATE HYDROGENLYASE SUBUNIT 4-RELATED"/>
    <property type="match status" value="1"/>
</dbReference>
<evidence type="ECO:0000256" key="5">
    <source>
        <dbReference type="SAM" id="Phobius"/>
    </source>
</evidence>
<dbReference type="PANTHER" id="PTHR43359">
    <property type="entry name" value="FORMATE HYDROGENLYASE SUBUNIT 4"/>
    <property type="match status" value="1"/>
</dbReference>
<protein>
    <submittedName>
        <fullName evidence="6">NADH dehydrogenase</fullName>
    </submittedName>
</protein>
<evidence type="ECO:0000256" key="1">
    <source>
        <dbReference type="ARBA" id="ARBA00004141"/>
    </source>
</evidence>
<evidence type="ECO:0000313" key="7">
    <source>
        <dbReference type="Proteomes" id="UP000027981"/>
    </source>
</evidence>
<dbReference type="GO" id="GO:0005886">
    <property type="term" value="C:plasma membrane"/>
    <property type="evidence" value="ECO:0007669"/>
    <property type="project" value="TreeGrafter"/>
</dbReference>
<dbReference type="Pfam" id="PF00146">
    <property type="entry name" value="NADHdh"/>
    <property type="match status" value="1"/>
</dbReference>
<keyword evidence="7" id="KW-1185">Reference proteome</keyword>
<dbReference type="eggNOG" id="arCOG01545">
    <property type="taxonomic scope" value="Archaea"/>
</dbReference>
<dbReference type="AlphaFoldDB" id="A0A075LRF4"/>
<reference evidence="7" key="1">
    <citation type="submission" date="2013-06" db="EMBL/GenBank/DDBJ databases">
        <title>Complete Genome Sequence of Hyperthermophilic Palaeococcus pacificus DY20341T, Isolated from a Deep-Sea Hydrothermal Sediments.</title>
        <authorList>
            <person name="Zeng X."/>
            <person name="Shao Z."/>
        </authorList>
    </citation>
    <scope>NUCLEOTIDE SEQUENCE [LARGE SCALE GENOMIC DNA]</scope>
    <source>
        <strain evidence="7">DY20341</strain>
    </source>
</reference>
<feature type="transmembrane region" description="Helical" evidence="5">
    <location>
        <begin position="256"/>
        <end position="279"/>
    </location>
</feature>
<feature type="transmembrane region" description="Helical" evidence="5">
    <location>
        <begin position="62"/>
        <end position="84"/>
    </location>
</feature>
<dbReference type="InterPro" id="IPR052561">
    <property type="entry name" value="ComplexI_Subunit1"/>
</dbReference>
<feature type="transmembrane region" description="Helical" evidence="5">
    <location>
        <begin position="6"/>
        <end position="26"/>
    </location>
</feature>
<dbReference type="KEGG" id="ppac:PAP_02395"/>
<feature type="transmembrane region" description="Helical" evidence="5">
    <location>
        <begin position="166"/>
        <end position="185"/>
    </location>
</feature>
<feature type="transmembrane region" description="Helical" evidence="5">
    <location>
        <begin position="96"/>
        <end position="117"/>
    </location>
</feature>
<proteinExistence type="predicted"/>
<comment type="subcellular location">
    <subcellularLocation>
        <location evidence="1">Membrane</location>
        <topology evidence="1">Multi-pass membrane protein</topology>
    </subcellularLocation>
</comment>
<evidence type="ECO:0000256" key="3">
    <source>
        <dbReference type="ARBA" id="ARBA00022989"/>
    </source>
</evidence>
<feature type="transmembrane region" description="Helical" evidence="5">
    <location>
        <begin position="291"/>
        <end position="308"/>
    </location>
</feature>
<dbReference type="EMBL" id="CP006019">
    <property type="protein sequence ID" value="AIF68909.1"/>
    <property type="molecule type" value="Genomic_DNA"/>
</dbReference>
<organism evidence="6 7">
    <name type="scientific">Palaeococcus pacificus DY20341</name>
    <dbReference type="NCBI Taxonomy" id="1343739"/>
    <lineage>
        <taxon>Archaea</taxon>
        <taxon>Methanobacteriati</taxon>
        <taxon>Methanobacteriota</taxon>
        <taxon>Thermococci</taxon>
        <taxon>Thermococcales</taxon>
        <taxon>Thermococcaceae</taxon>
        <taxon>Palaeococcus</taxon>
    </lineage>
</organism>
<dbReference type="RefSeq" id="WP_048164521.1">
    <property type="nucleotide sequence ID" value="NZ_CP006019.1"/>
</dbReference>